<comment type="caution">
    <text evidence="1">The sequence shown here is derived from an EMBL/GenBank/DDBJ whole genome shotgun (WGS) entry which is preliminary data.</text>
</comment>
<organism evidence="1">
    <name type="scientific">mine drainage metagenome</name>
    <dbReference type="NCBI Taxonomy" id="410659"/>
    <lineage>
        <taxon>unclassified sequences</taxon>
        <taxon>metagenomes</taxon>
        <taxon>ecological metagenomes</taxon>
    </lineage>
</organism>
<protein>
    <submittedName>
        <fullName evidence="1">Uncharacterized protein</fullName>
    </submittedName>
</protein>
<dbReference type="EMBL" id="MLJW01004846">
    <property type="protein sequence ID" value="OIQ69231.1"/>
    <property type="molecule type" value="Genomic_DNA"/>
</dbReference>
<name>A0A1J5PN94_9ZZZZ</name>
<evidence type="ECO:0000313" key="1">
    <source>
        <dbReference type="EMBL" id="OIQ69231.1"/>
    </source>
</evidence>
<sequence>MAAEKIGPDALAAGGRLIGQQADCFARAQRAQQLPHSGQIGWSSGKVVTPTRRQRQRLQRGFARRAVHHGDRPPQRGDLRRHFETAQVRSQVEYAAALCSRRLDMLASTDLHAVHRRFRAAAEPHGGHFAHHAPGLDGRTAGERAGRVSGLLQIGAQPLSVNA</sequence>
<reference evidence="1" key="1">
    <citation type="submission" date="2016-10" db="EMBL/GenBank/DDBJ databases">
        <title>Sequence of Gallionella enrichment culture.</title>
        <authorList>
            <person name="Poehlein A."/>
            <person name="Muehling M."/>
            <person name="Daniel R."/>
        </authorList>
    </citation>
    <scope>NUCLEOTIDE SEQUENCE</scope>
</reference>
<dbReference type="AlphaFoldDB" id="A0A1J5PN94"/>
<proteinExistence type="predicted"/>
<accession>A0A1J5PN94</accession>
<gene>
    <name evidence="1" type="ORF">GALL_491710</name>
</gene>